<feature type="domain" description="VOC" evidence="2">
    <location>
        <begin position="11"/>
        <end position="158"/>
    </location>
</feature>
<evidence type="ECO:0000313" key="4">
    <source>
        <dbReference type="Proteomes" id="UP000576082"/>
    </source>
</evidence>
<dbReference type="InterPro" id="IPR037523">
    <property type="entry name" value="VOC_core"/>
</dbReference>
<protein>
    <submittedName>
        <fullName evidence="3">VOC family protein</fullName>
    </submittedName>
</protein>
<dbReference type="GO" id="GO:0046872">
    <property type="term" value="F:metal ion binding"/>
    <property type="evidence" value="ECO:0007669"/>
    <property type="project" value="UniProtKB-KW"/>
</dbReference>
<dbReference type="PROSITE" id="PS51819">
    <property type="entry name" value="VOC"/>
    <property type="match status" value="1"/>
</dbReference>
<dbReference type="InterPro" id="IPR029068">
    <property type="entry name" value="Glyas_Bleomycin-R_OHBP_Dase"/>
</dbReference>
<evidence type="ECO:0000313" key="3">
    <source>
        <dbReference type="EMBL" id="NME68024.1"/>
    </source>
</evidence>
<dbReference type="GO" id="GO:0046491">
    <property type="term" value="P:L-methylmalonyl-CoA metabolic process"/>
    <property type="evidence" value="ECO:0007669"/>
    <property type="project" value="TreeGrafter"/>
</dbReference>
<dbReference type="PANTHER" id="PTHR43048:SF6">
    <property type="entry name" value="BLR8189 PROTEIN"/>
    <property type="match status" value="1"/>
</dbReference>
<reference evidence="3 4" key="1">
    <citation type="submission" date="2020-04" db="EMBL/GenBank/DDBJ databases">
        <title>Flammeovirga sp. SR4, a novel species isolated from seawater.</title>
        <authorList>
            <person name="Wang X."/>
        </authorList>
    </citation>
    <scope>NUCLEOTIDE SEQUENCE [LARGE SCALE GENOMIC DNA]</scope>
    <source>
        <strain evidence="3 4">ATCC 23126</strain>
    </source>
</reference>
<comment type="caution">
    <text evidence="3">The sequence shown here is derived from an EMBL/GenBank/DDBJ whole genome shotgun (WGS) entry which is preliminary data.</text>
</comment>
<organism evidence="3 4">
    <name type="scientific">Flammeovirga aprica JL-4</name>
    <dbReference type="NCBI Taxonomy" id="694437"/>
    <lineage>
        <taxon>Bacteria</taxon>
        <taxon>Pseudomonadati</taxon>
        <taxon>Bacteroidota</taxon>
        <taxon>Cytophagia</taxon>
        <taxon>Cytophagales</taxon>
        <taxon>Flammeovirgaceae</taxon>
        <taxon>Flammeovirga</taxon>
    </lineage>
</organism>
<dbReference type="Pfam" id="PF13669">
    <property type="entry name" value="Glyoxalase_4"/>
    <property type="match status" value="1"/>
</dbReference>
<proteinExistence type="predicted"/>
<dbReference type="AlphaFoldDB" id="A0A7X9P3K1"/>
<dbReference type="Proteomes" id="UP000576082">
    <property type="component" value="Unassembled WGS sequence"/>
</dbReference>
<evidence type="ECO:0000259" key="2">
    <source>
        <dbReference type="PROSITE" id="PS51819"/>
    </source>
</evidence>
<name>A0A7X9P3K1_9BACT</name>
<dbReference type="SUPFAM" id="SSF54593">
    <property type="entry name" value="Glyoxalase/Bleomycin resistance protein/Dihydroxybiphenyl dioxygenase"/>
    <property type="match status" value="1"/>
</dbReference>
<dbReference type="GO" id="GO:0004493">
    <property type="term" value="F:methylmalonyl-CoA epimerase activity"/>
    <property type="evidence" value="ECO:0007669"/>
    <property type="project" value="TreeGrafter"/>
</dbReference>
<dbReference type="RefSeq" id="WP_169656339.1">
    <property type="nucleotide sequence ID" value="NZ_JABANE010000018.1"/>
</dbReference>
<keyword evidence="4" id="KW-1185">Reference proteome</keyword>
<dbReference type="PANTHER" id="PTHR43048">
    <property type="entry name" value="METHYLMALONYL-COA EPIMERASE"/>
    <property type="match status" value="1"/>
</dbReference>
<accession>A0A7X9P3K1</accession>
<evidence type="ECO:0000256" key="1">
    <source>
        <dbReference type="ARBA" id="ARBA00022723"/>
    </source>
</evidence>
<gene>
    <name evidence="3" type="ORF">HHU12_08640</name>
</gene>
<sequence>MESKGIPGKKGIDHFGFTVPNLKEAVDFFVNVIGAEVSYKIGPFASDDDWMKKHLGLHPRTKIPDIAIVQCGNGSNIEIFEYVSPEGEQEQKMPKNCDWGGRHLAFYVEDMDLAVQYLKDQGLEVQGEPTIMTEGPSAGETWVYFLSPWGMQLELVSFPNGKAYNNYKTE</sequence>
<keyword evidence="1" id="KW-0479">Metal-binding</keyword>
<dbReference type="Gene3D" id="3.10.180.10">
    <property type="entry name" value="2,3-Dihydroxybiphenyl 1,2-Dioxygenase, domain 1"/>
    <property type="match status" value="1"/>
</dbReference>
<dbReference type="InterPro" id="IPR051785">
    <property type="entry name" value="MMCE/EMCE_epimerase"/>
</dbReference>
<dbReference type="EMBL" id="JABANE010000018">
    <property type="protein sequence ID" value="NME68024.1"/>
    <property type="molecule type" value="Genomic_DNA"/>
</dbReference>